<feature type="transmembrane region" description="Helical" evidence="1">
    <location>
        <begin position="39"/>
        <end position="61"/>
    </location>
</feature>
<feature type="transmembrane region" description="Helical" evidence="1">
    <location>
        <begin position="114"/>
        <end position="132"/>
    </location>
</feature>
<accession>A0A1Z4BT49</accession>
<evidence type="ECO:0000313" key="3">
    <source>
        <dbReference type="Proteomes" id="UP000197007"/>
    </source>
</evidence>
<name>A0A1Z4BT49_9FLAO</name>
<dbReference type="KEGG" id="capn:CBG49_15490"/>
<keyword evidence="1" id="KW-0812">Transmembrane</keyword>
<feature type="transmembrane region" description="Helical" evidence="1">
    <location>
        <begin position="73"/>
        <end position="94"/>
    </location>
</feature>
<evidence type="ECO:0000313" key="2">
    <source>
        <dbReference type="EMBL" id="ASF44389.1"/>
    </source>
</evidence>
<keyword evidence="1" id="KW-1133">Transmembrane helix</keyword>
<keyword evidence="1" id="KW-0472">Membrane</keyword>
<protein>
    <submittedName>
        <fullName evidence="2">Uncharacterized protein</fullName>
    </submittedName>
</protein>
<keyword evidence="3" id="KW-1185">Reference proteome</keyword>
<dbReference type="RefSeq" id="WP_088595186.1">
    <property type="nucleotide sequence ID" value="NZ_CP022022.1"/>
</dbReference>
<evidence type="ECO:0000256" key="1">
    <source>
        <dbReference type="SAM" id="Phobius"/>
    </source>
</evidence>
<proteinExistence type="predicted"/>
<gene>
    <name evidence="2" type="ORF">CBG49_15490</name>
</gene>
<sequence length="143" mass="15783">MPHTSSLLCKAIIIETMVVVISVYILGTIYGGTDAADSIIATIFIPLLAGVIPSFLIAKIIEKYIKLTSKNAIISVLLFFALTFISVNIGAIVFSFLEDGSWIDRHHLYEIQTAFFYFCGIHTLGIAIWLGIKLDKIKQSSKN</sequence>
<feature type="transmembrane region" description="Helical" evidence="1">
    <location>
        <begin position="12"/>
        <end position="33"/>
    </location>
</feature>
<dbReference type="Proteomes" id="UP000197007">
    <property type="component" value="Chromosome"/>
</dbReference>
<reference evidence="3" key="1">
    <citation type="submission" date="2017-06" db="EMBL/GenBank/DDBJ databases">
        <title>Complete genome sequence of Capnocytophaga sp. KCOM 1579 (=ChDC OS43) isolated from a human refractory periapical abscess lesion.</title>
        <authorList>
            <person name="Kook J.-K."/>
            <person name="Park S.-N."/>
            <person name="Lim Y.K."/>
            <person name="Roh H."/>
        </authorList>
    </citation>
    <scope>NUCLEOTIDE SEQUENCE [LARGE SCALE GENOMIC DNA]</scope>
    <source>
        <strain evidence="3">ChDC OS43</strain>
    </source>
</reference>
<dbReference type="AlphaFoldDB" id="A0A1Z4BT49"/>
<organism evidence="2 3">
    <name type="scientific">Capnocytophaga endodontalis</name>
    <dbReference type="NCBI Taxonomy" id="2708117"/>
    <lineage>
        <taxon>Bacteria</taxon>
        <taxon>Pseudomonadati</taxon>
        <taxon>Bacteroidota</taxon>
        <taxon>Flavobacteriia</taxon>
        <taxon>Flavobacteriales</taxon>
        <taxon>Flavobacteriaceae</taxon>
        <taxon>Capnocytophaga</taxon>
    </lineage>
</organism>
<dbReference type="EMBL" id="CP022022">
    <property type="protein sequence ID" value="ASF44389.1"/>
    <property type="molecule type" value="Genomic_DNA"/>
</dbReference>